<sequence>MGCWGGVIMKLLYPSFLSFRIILICWSLGSRAFVPAIFGNDIGNDRANQSLSERFGQELQINTSVSLTHKHQPSLLFVSSPPSIR</sequence>
<evidence type="ECO:0000313" key="2">
    <source>
        <dbReference type="Proteomes" id="UP001229421"/>
    </source>
</evidence>
<accession>A0AAD8NTJ5</accession>
<keyword evidence="2" id="KW-1185">Reference proteome</keyword>
<dbReference type="EMBL" id="JAUHHV010000006">
    <property type="protein sequence ID" value="KAK1420588.1"/>
    <property type="molecule type" value="Genomic_DNA"/>
</dbReference>
<dbReference type="AlphaFoldDB" id="A0AAD8NTJ5"/>
<dbReference type="Proteomes" id="UP001229421">
    <property type="component" value="Unassembled WGS sequence"/>
</dbReference>
<comment type="caution">
    <text evidence="1">The sequence shown here is derived from an EMBL/GenBank/DDBJ whole genome shotgun (WGS) entry which is preliminary data.</text>
</comment>
<evidence type="ECO:0000313" key="1">
    <source>
        <dbReference type="EMBL" id="KAK1420588.1"/>
    </source>
</evidence>
<gene>
    <name evidence="1" type="ORF">QVD17_22303</name>
</gene>
<organism evidence="1 2">
    <name type="scientific">Tagetes erecta</name>
    <name type="common">African marigold</name>
    <dbReference type="NCBI Taxonomy" id="13708"/>
    <lineage>
        <taxon>Eukaryota</taxon>
        <taxon>Viridiplantae</taxon>
        <taxon>Streptophyta</taxon>
        <taxon>Embryophyta</taxon>
        <taxon>Tracheophyta</taxon>
        <taxon>Spermatophyta</taxon>
        <taxon>Magnoliopsida</taxon>
        <taxon>eudicotyledons</taxon>
        <taxon>Gunneridae</taxon>
        <taxon>Pentapetalae</taxon>
        <taxon>asterids</taxon>
        <taxon>campanulids</taxon>
        <taxon>Asterales</taxon>
        <taxon>Asteraceae</taxon>
        <taxon>Asteroideae</taxon>
        <taxon>Heliantheae alliance</taxon>
        <taxon>Tageteae</taxon>
        <taxon>Tagetes</taxon>
    </lineage>
</organism>
<reference evidence="1" key="1">
    <citation type="journal article" date="2023" name="bioRxiv">
        <title>Improved chromosome-level genome assembly for marigold (Tagetes erecta).</title>
        <authorList>
            <person name="Jiang F."/>
            <person name="Yuan L."/>
            <person name="Wang S."/>
            <person name="Wang H."/>
            <person name="Xu D."/>
            <person name="Wang A."/>
            <person name="Fan W."/>
        </authorList>
    </citation>
    <scope>NUCLEOTIDE SEQUENCE</scope>
    <source>
        <strain evidence="1">WSJ</strain>
        <tissue evidence="1">Leaf</tissue>
    </source>
</reference>
<name>A0AAD8NTJ5_TARER</name>
<protein>
    <submittedName>
        <fullName evidence="1">Uncharacterized protein</fullName>
    </submittedName>
</protein>
<proteinExistence type="predicted"/>